<keyword evidence="2" id="KW-1185">Reference proteome</keyword>
<name>A0ACB8STX6_9AGAM</name>
<reference evidence="1" key="2">
    <citation type="journal article" date="2022" name="New Phytol.">
        <title>Evolutionary transition to the ectomycorrhizal habit in the genomes of a hyperdiverse lineage of mushroom-forming fungi.</title>
        <authorList>
            <person name="Looney B."/>
            <person name="Miyauchi S."/>
            <person name="Morin E."/>
            <person name="Drula E."/>
            <person name="Courty P.E."/>
            <person name="Kohler A."/>
            <person name="Kuo A."/>
            <person name="LaButti K."/>
            <person name="Pangilinan J."/>
            <person name="Lipzen A."/>
            <person name="Riley R."/>
            <person name="Andreopoulos W."/>
            <person name="He G."/>
            <person name="Johnson J."/>
            <person name="Nolan M."/>
            <person name="Tritt A."/>
            <person name="Barry K.W."/>
            <person name="Grigoriev I.V."/>
            <person name="Nagy L.G."/>
            <person name="Hibbett D."/>
            <person name="Henrissat B."/>
            <person name="Matheny P.B."/>
            <person name="Labbe J."/>
            <person name="Martin F.M."/>
        </authorList>
    </citation>
    <scope>NUCLEOTIDE SEQUENCE</scope>
    <source>
        <strain evidence="1">HHB10654</strain>
    </source>
</reference>
<proteinExistence type="predicted"/>
<dbReference type="EMBL" id="MU277226">
    <property type="protein sequence ID" value="KAI0059400.1"/>
    <property type="molecule type" value="Genomic_DNA"/>
</dbReference>
<protein>
    <submittedName>
        <fullName evidence="1">Uncharacterized protein</fullName>
    </submittedName>
</protein>
<evidence type="ECO:0000313" key="1">
    <source>
        <dbReference type="EMBL" id="KAI0059400.1"/>
    </source>
</evidence>
<dbReference type="Proteomes" id="UP000814140">
    <property type="component" value="Unassembled WGS sequence"/>
</dbReference>
<comment type="caution">
    <text evidence="1">The sequence shown here is derived from an EMBL/GenBank/DDBJ whole genome shotgun (WGS) entry which is preliminary data.</text>
</comment>
<organism evidence="1 2">
    <name type="scientific">Artomyces pyxidatus</name>
    <dbReference type="NCBI Taxonomy" id="48021"/>
    <lineage>
        <taxon>Eukaryota</taxon>
        <taxon>Fungi</taxon>
        <taxon>Dikarya</taxon>
        <taxon>Basidiomycota</taxon>
        <taxon>Agaricomycotina</taxon>
        <taxon>Agaricomycetes</taxon>
        <taxon>Russulales</taxon>
        <taxon>Auriscalpiaceae</taxon>
        <taxon>Artomyces</taxon>
    </lineage>
</organism>
<accession>A0ACB8STX6</accession>
<sequence>MEQPGGAEILALSTRLRLRVVALILVSLGSCLPYSSPCDLSIRLGMDSPRLLPGDEPGSFVVYLSRPGRFEFSLVPVGRVYYGPLRITINVEAPTFAEDDVHHPSPIRTSRRSSSQTSSPVETSQPDWDLPIPASRPPRGRSYSERPITVRFEEPPSLHPPSPAAPTCGHANPSRSPSPASASMQDAGSLSSDSSILLDGLMELFPTRAHVEAAFLRCARILPLSSSRTPQLMPLRVQRSSQSTVRCVRLD</sequence>
<gene>
    <name evidence="1" type="ORF">BV25DRAFT_1918436</name>
</gene>
<evidence type="ECO:0000313" key="2">
    <source>
        <dbReference type="Proteomes" id="UP000814140"/>
    </source>
</evidence>
<reference evidence="1" key="1">
    <citation type="submission" date="2021-03" db="EMBL/GenBank/DDBJ databases">
        <authorList>
            <consortium name="DOE Joint Genome Institute"/>
            <person name="Ahrendt S."/>
            <person name="Looney B.P."/>
            <person name="Miyauchi S."/>
            <person name="Morin E."/>
            <person name="Drula E."/>
            <person name="Courty P.E."/>
            <person name="Chicoki N."/>
            <person name="Fauchery L."/>
            <person name="Kohler A."/>
            <person name="Kuo A."/>
            <person name="Labutti K."/>
            <person name="Pangilinan J."/>
            <person name="Lipzen A."/>
            <person name="Riley R."/>
            <person name="Andreopoulos W."/>
            <person name="He G."/>
            <person name="Johnson J."/>
            <person name="Barry K.W."/>
            <person name="Grigoriev I.V."/>
            <person name="Nagy L."/>
            <person name="Hibbett D."/>
            <person name="Henrissat B."/>
            <person name="Matheny P.B."/>
            <person name="Labbe J."/>
            <person name="Martin F."/>
        </authorList>
    </citation>
    <scope>NUCLEOTIDE SEQUENCE</scope>
    <source>
        <strain evidence="1">HHB10654</strain>
    </source>
</reference>